<dbReference type="HAMAP" id="MF_00121">
    <property type="entry name" value="GatB"/>
    <property type="match status" value="1"/>
</dbReference>
<dbReference type="Pfam" id="PF02934">
    <property type="entry name" value="GatB_N"/>
    <property type="match status" value="1"/>
</dbReference>
<keyword evidence="7 11" id="KW-0648">Protein biosynthesis</keyword>
<dbReference type="InterPro" id="IPR004413">
    <property type="entry name" value="GatB"/>
</dbReference>
<comment type="subunit">
    <text evidence="2 11">Heterotrimer of A, B and C subunits.</text>
</comment>
<evidence type="ECO:0000256" key="7">
    <source>
        <dbReference type="ARBA" id="ARBA00022917"/>
    </source>
</evidence>
<comment type="function">
    <text evidence="8 11">Allows the formation of correctly charged Asn-tRNA(Asn) or Gln-tRNA(Gln) through the transamidation of misacylated Asp-tRNA(Asn) or Glu-tRNA(Gln) in organisms which lack either or both of asparaginyl-tRNA or glutaminyl-tRNA synthetases. The reaction takes place in the presence of glutamine and ATP through an activated phospho-Asp-tRNA(Asn) or phospho-Glu-tRNA(Gln).</text>
</comment>
<proteinExistence type="inferred from homology"/>
<dbReference type="EMBL" id="CAADFK010000044">
    <property type="protein sequence ID" value="VFK13206.1"/>
    <property type="molecule type" value="Genomic_DNA"/>
</dbReference>
<keyword evidence="13" id="KW-0808">Transferase</keyword>
<dbReference type="InterPro" id="IPR018027">
    <property type="entry name" value="Asn/Gln_amidotransferase"/>
</dbReference>
<dbReference type="Gene3D" id="1.10.150.380">
    <property type="entry name" value="GatB domain, N-terminal subdomain"/>
    <property type="match status" value="1"/>
</dbReference>
<reference evidence="13" key="1">
    <citation type="submission" date="2019-02" db="EMBL/GenBank/DDBJ databases">
        <authorList>
            <person name="Gruber-Vodicka R. H."/>
            <person name="Seah K. B. B."/>
        </authorList>
    </citation>
    <scope>NUCLEOTIDE SEQUENCE</scope>
    <source>
        <strain evidence="13">BECK_S313</strain>
    </source>
</reference>
<keyword evidence="6 11" id="KW-0067">ATP-binding</keyword>
<name>A0A450W827_9GAMM</name>
<dbReference type="InterPro" id="IPR017959">
    <property type="entry name" value="Asn/Gln-tRNA_amidoTrfase_suB/E"/>
</dbReference>
<evidence type="ECO:0000256" key="3">
    <source>
        <dbReference type="ARBA" id="ARBA00016923"/>
    </source>
</evidence>
<evidence type="ECO:0000256" key="9">
    <source>
        <dbReference type="ARBA" id="ARBA00047380"/>
    </source>
</evidence>
<dbReference type="InterPro" id="IPR003789">
    <property type="entry name" value="Asn/Gln_tRNA_amidoTrase-B-like"/>
</dbReference>
<dbReference type="InterPro" id="IPR006075">
    <property type="entry name" value="Asn/Gln-tRNA_Trfase_suB/E_cat"/>
</dbReference>
<evidence type="ECO:0000256" key="11">
    <source>
        <dbReference type="HAMAP-Rule" id="MF_00121"/>
    </source>
</evidence>
<organism evidence="13">
    <name type="scientific">Candidatus Kentrum sp. LPFa</name>
    <dbReference type="NCBI Taxonomy" id="2126335"/>
    <lineage>
        <taxon>Bacteria</taxon>
        <taxon>Pseudomonadati</taxon>
        <taxon>Pseudomonadota</taxon>
        <taxon>Gammaproteobacteria</taxon>
        <taxon>Candidatus Kentrum</taxon>
    </lineage>
</organism>
<dbReference type="AlphaFoldDB" id="A0A450W827"/>
<dbReference type="Pfam" id="PF02637">
    <property type="entry name" value="GatB_Yqey"/>
    <property type="match status" value="1"/>
</dbReference>
<dbReference type="GO" id="GO:0050566">
    <property type="term" value="F:asparaginyl-tRNA synthase (glutamine-hydrolyzing) activity"/>
    <property type="evidence" value="ECO:0007669"/>
    <property type="project" value="RHEA"/>
</dbReference>
<comment type="catalytic activity">
    <reaction evidence="9 11">
        <text>L-aspartyl-tRNA(Asn) + L-glutamine + ATP + H2O = L-asparaginyl-tRNA(Asn) + L-glutamate + ADP + phosphate + 2 H(+)</text>
        <dbReference type="Rhea" id="RHEA:14513"/>
        <dbReference type="Rhea" id="RHEA-COMP:9674"/>
        <dbReference type="Rhea" id="RHEA-COMP:9677"/>
        <dbReference type="ChEBI" id="CHEBI:15377"/>
        <dbReference type="ChEBI" id="CHEBI:15378"/>
        <dbReference type="ChEBI" id="CHEBI:29985"/>
        <dbReference type="ChEBI" id="CHEBI:30616"/>
        <dbReference type="ChEBI" id="CHEBI:43474"/>
        <dbReference type="ChEBI" id="CHEBI:58359"/>
        <dbReference type="ChEBI" id="CHEBI:78515"/>
        <dbReference type="ChEBI" id="CHEBI:78516"/>
        <dbReference type="ChEBI" id="CHEBI:456216"/>
    </reaction>
</comment>
<dbReference type="SUPFAM" id="SSF89095">
    <property type="entry name" value="GatB/YqeY motif"/>
    <property type="match status" value="1"/>
</dbReference>
<comment type="similarity">
    <text evidence="1 11">Belongs to the GatB/GatE family. GatB subfamily.</text>
</comment>
<dbReference type="FunFam" id="1.10.150.380:FF:000001">
    <property type="entry name" value="Aspartyl/glutamyl-tRNA(Asn/Gln) amidotransferase subunit B"/>
    <property type="match status" value="1"/>
</dbReference>
<keyword evidence="5 11" id="KW-0547">Nucleotide-binding</keyword>
<dbReference type="InterPro" id="IPR023168">
    <property type="entry name" value="GatB_Yqey_C_2"/>
</dbReference>
<dbReference type="InterPro" id="IPR017958">
    <property type="entry name" value="Gln-tRNA_amidoTrfase_suB_CS"/>
</dbReference>
<dbReference type="GO" id="GO:0050567">
    <property type="term" value="F:glutaminyl-tRNA synthase (glutamine-hydrolyzing) activity"/>
    <property type="evidence" value="ECO:0007669"/>
    <property type="project" value="UniProtKB-UniRule"/>
</dbReference>
<dbReference type="NCBIfam" id="NF004014">
    <property type="entry name" value="PRK05477.1-4"/>
    <property type="match status" value="1"/>
</dbReference>
<evidence type="ECO:0000256" key="4">
    <source>
        <dbReference type="ARBA" id="ARBA00022598"/>
    </source>
</evidence>
<evidence type="ECO:0000313" key="13">
    <source>
        <dbReference type="EMBL" id="VFK13206.1"/>
    </source>
</evidence>
<evidence type="ECO:0000256" key="1">
    <source>
        <dbReference type="ARBA" id="ARBA00005306"/>
    </source>
</evidence>
<evidence type="ECO:0000256" key="10">
    <source>
        <dbReference type="ARBA" id="ARBA00047913"/>
    </source>
</evidence>
<dbReference type="InterPro" id="IPR014746">
    <property type="entry name" value="Gln_synth/guanido_kin_cat_dom"/>
</dbReference>
<dbReference type="NCBIfam" id="TIGR00133">
    <property type="entry name" value="gatB"/>
    <property type="match status" value="1"/>
</dbReference>
<dbReference type="GO" id="GO:0070681">
    <property type="term" value="P:glutaminyl-tRNAGln biosynthesis via transamidation"/>
    <property type="evidence" value="ECO:0007669"/>
    <property type="project" value="TreeGrafter"/>
</dbReference>
<protein>
    <recommendedName>
        <fullName evidence="3 11">Aspartyl/glutamyl-tRNA(Asn/Gln) amidotransferase subunit B</fullName>
        <shortName evidence="11">Asp/Glu-ADT subunit B</shortName>
        <ecNumber evidence="11">6.3.5.-</ecNumber>
    </recommendedName>
</protein>
<dbReference type="GO" id="GO:0005524">
    <property type="term" value="F:ATP binding"/>
    <property type="evidence" value="ECO:0007669"/>
    <property type="project" value="UniProtKB-KW"/>
</dbReference>
<dbReference type="NCBIfam" id="NF004015">
    <property type="entry name" value="PRK05477.1-5"/>
    <property type="match status" value="1"/>
</dbReference>
<dbReference type="EC" id="6.3.5.-" evidence="11"/>
<dbReference type="InterPro" id="IPR042114">
    <property type="entry name" value="GatB_C_1"/>
</dbReference>
<dbReference type="SMART" id="SM00845">
    <property type="entry name" value="GatB_Yqey"/>
    <property type="match status" value="1"/>
</dbReference>
<comment type="catalytic activity">
    <reaction evidence="10 11">
        <text>L-glutamyl-tRNA(Gln) + L-glutamine + ATP + H2O = L-glutaminyl-tRNA(Gln) + L-glutamate + ADP + phosphate + H(+)</text>
        <dbReference type="Rhea" id="RHEA:17521"/>
        <dbReference type="Rhea" id="RHEA-COMP:9681"/>
        <dbReference type="Rhea" id="RHEA-COMP:9684"/>
        <dbReference type="ChEBI" id="CHEBI:15377"/>
        <dbReference type="ChEBI" id="CHEBI:15378"/>
        <dbReference type="ChEBI" id="CHEBI:29985"/>
        <dbReference type="ChEBI" id="CHEBI:30616"/>
        <dbReference type="ChEBI" id="CHEBI:43474"/>
        <dbReference type="ChEBI" id="CHEBI:58359"/>
        <dbReference type="ChEBI" id="CHEBI:78520"/>
        <dbReference type="ChEBI" id="CHEBI:78521"/>
        <dbReference type="ChEBI" id="CHEBI:456216"/>
    </reaction>
</comment>
<dbReference type="NCBIfam" id="NF004012">
    <property type="entry name" value="PRK05477.1-2"/>
    <property type="match status" value="1"/>
</dbReference>
<dbReference type="GO" id="GO:0016740">
    <property type="term" value="F:transferase activity"/>
    <property type="evidence" value="ECO:0007669"/>
    <property type="project" value="UniProtKB-KW"/>
</dbReference>
<gene>
    <name evidence="11" type="primary">gatB</name>
    <name evidence="13" type="ORF">BECKLPF1236B_GA0070989_104419</name>
</gene>
<evidence type="ECO:0000256" key="6">
    <source>
        <dbReference type="ARBA" id="ARBA00022840"/>
    </source>
</evidence>
<evidence type="ECO:0000259" key="12">
    <source>
        <dbReference type="SMART" id="SM00845"/>
    </source>
</evidence>
<evidence type="ECO:0000256" key="2">
    <source>
        <dbReference type="ARBA" id="ARBA00011123"/>
    </source>
</evidence>
<evidence type="ECO:0000256" key="8">
    <source>
        <dbReference type="ARBA" id="ARBA00024799"/>
    </source>
</evidence>
<feature type="domain" description="Asn/Gln amidotransferase" evidence="12">
    <location>
        <begin position="364"/>
        <end position="512"/>
    </location>
</feature>
<dbReference type="SUPFAM" id="SSF55931">
    <property type="entry name" value="Glutamine synthetase/guanido kinase"/>
    <property type="match status" value="1"/>
</dbReference>
<dbReference type="GO" id="GO:0006412">
    <property type="term" value="P:translation"/>
    <property type="evidence" value="ECO:0007669"/>
    <property type="project" value="UniProtKB-UniRule"/>
</dbReference>
<sequence length="516" mass="57279">MQNLVAQGNTVALPSQGWLAQSAQYQLLERNRGNSMEWEPVIGLEIHAQLATNSKIFSGASTRYGGEPNTQACAVDLGLPGVLPVLNQEAVRMAVKFGLATGSTVARRSVFARKNYFYPDLPKGYQISQYELPIIQGGRLDIEGEDEQTKKTIGITRAHLEEDAGKSLHGDFHGMTGLDLNRAGTPLIEIVSEPDMRSAREAVAYMRKIHALVRYLEICDGNMQEGSFRCDANISVRRRGEEKLGTRAELKNLNSFRFVERAIQYEIERQIDILEAGGKVVQETRLYDPEKNETRSMRAKEEANDYRYFPDPDLLPVILDADFIQEIRETLPELPDARKARFQSQYELGAIDAGLLASSRELADFYESTVAASGGEARLSANWIMVELTGALNKAGKEITESPMDPEMLGGMIRRITDGTISGKIAKKVFDAMWNGEGQADDIIDAKGLRQVTDSGEIERFIIDAIEKNPNQVAQYRAGKEKLLGFFVGQVMKASKGKANPQQVNERLREILAKSG</sequence>
<evidence type="ECO:0000256" key="5">
    <source>
        <dbReference type="ARBA" id="ARBA00022741"/>
    </source>
</evidence>
<dbReference type="PROSITE" id="PS01234">
    <property type="entry name" value="GATB"/>
    <property type="match status" value="1"/>
</dbReference>
<dbReference type="Gene3D" id="1.10.10.410">
    <property type="match status" value="1"/>
</dbReference>
<dbReference type="FunFam" id="1.10.10.410:FF:000001">
    <property type="entry name" value="Aspartyl/glutamyl-tRNA(Asn/Gln) amidotransferase subunit B"/>
    <property type="match status" value="1"/>
</dbReference>
<dbReference type="PANTHER" id="PTHR11659">
    <property type="entry name" value="GLUTAMYL-TRNA GLN AMIDOTRANSFERASE SUBUNIT B MITOCHONDRIAL AND PROKARYOTIC PET112-RELATED"/>
    <property type="match status" value="1"/>
</dbReference>
<dbReference type="PANTHER" id="PTHR11659:SF0">
    <property type="entry name" value="GLUTAMYL-TRNA(GLN) AMIDOTRANSFERASE SUBUNIT B, MITOCHONDRIAL"/>
    <property type="match status" value="1"/>
</dbReference>
<keyword evidence="4 11" id="KW-0436">Ligase</keyword>
<accession>A0A450W827</accession>